<feature type="transmembrane region" description="Helical" evidence="2">
    <location>
        <begin position="27"/>
        <end position="47"/>
    </location>
</feature>
<proteinExistence type="predicted"/>
<protein>
    <recommendedName>
        <fullName evidence="5">DUF2092 domain-containing protein</fullName>
    </recommendedName>
</protein>
<feature type="compositionally biased region" description="Basic residues" evidence="1">
    <location>
        <begin position="88"/>
        <end position="100"/>
    </location>
</feature>
<accession>A0A2G1W531</accession>
<reference evidence="3 4" key="1">
    <citation type="submission" date="2017-06" db="EMBL/GenBank/DDBJ databases">
        <title>Description of Rhodopirellula bahusiensis sp. nov.</title>
        <authorList>
            <person name="Kizina J."/>
            <person name="Harder J."/>
        </authorList>
    </citation>
    <scope>NUCLEOTIDE SEQUENCE [LARGE SCALE GENOMIC DNA]</scope>
    <source>
        <strain evidence="3 4">SWK21</strain>
    </source>
</reference>
<sequence length="278" mass="30842">MSQIEAETTSDEPIVSPPPQPRRSRRFAVLTYAVTLAASIAIMFAILGSHQDASAAIASLEKVLQAAEKPLDRTYEVSVVEQESNGRLSRRRWQAPRRSRPKEEVDGATLSVRGANQYVLTVSLRSGLKRMSGCDGKVSWAFREDGPVHVSGDLSRFRGGIPGHQQDIPFLNLHSHLEQLQSDYDVELLEEPPTATGGNGLTQLRGVRKSNEIRGPREIILWFAPNDGTIHRMRLDGLPRARGGPAAVTLELQDQSQLPLDYFSHAAHHEPSKRIQYE</sequence>
<dbReference type="AlphaFoldDB" id="A0A2G1W531"/>
<evidence type="ECO:0000313" key="3">
    <source>
        <dbReference type="EMBL" id="PHQ34148.1"/>
    </source>
</evidence>
<organism evidence="3 4">
    <name type="scientific">Rhodopirellula bahusiensis</name>
    <dbReference type="NCBI Taxonomy" id="2014065"/>
    <lineage>
        <taxon>Bacteria</taxon>
        <taxon>Pseudomonadati</taxon>
        <taxon>Planctomycetota</taxon>
        <taxon>Planctomycetia</taxon>
        <taxon>Pirellulales</taxon>
        <taxon>Pirellulaceae</taxon>
        <taxon>Rhodopirellula</taxon>
    </lineage>
</organism>
<evidence type="ECO:0008006" key="5">
    <source>
        <dbReference type="Google" id="ProtNLM"/>
    </source>
</evidence>
<keyword evidence="4" id="KW-1185">Reference proteome</keyword>
<dbReference type="OrthoDB" id="257839at2"/>
<keyword evidence="2" id="KW-1133">Transmembrane helix</keyword>
<feature type="region of interest" description="Disordered" evidence="1">
    <location>
        <begin position="1"/>
        <end position="21"/>
    </location>
</feature>
<name>A0A2G1W531_9BACT</name>
<keyword evidence="2" id="KW-0812">Transmembrane</keyword>
<evidence type="ECO:0000256" key="2">
    <source>
        <dbReference type="SAM" id="Phobius"/>
    </source>
</evidence>
<dbReference type="EMBL" id="NIZW01000013">
    <property type="protein sequence ID" value="PHQ34148.1"/>
    <property type="molecule type" value="Genomic_DNA"/>
</dbReference>
<evidence type="ECO:0000313" key="4">
    <source>
        <dbReference type="Proteomes" id="UP000225740"/>
    </source>
</evidence>
<feature type="region of interest" description="Disordered" evidence="1">
    <location>
        <begin position="86"/>
        <end position="106"/>
    </location>
</feature>
<gene>
    <name evidence="3" type="ORF">CEE69_17680</name>
</gene>
<comment type="caution">
    <text evidence="3">The sequence shown here is derived from an EMBL/GenBank/DDBJ whole genome shotgun (WGS) entry which is preliminary data.</text>
</comment>
<evidence type="ECO:0000256" key="1">
    <source>
        <dbReference type="SAM" id="MobiDB-lite"/>
    </source>
</evidence>
<dbReference type="Proteomes" id="UP000225740">
    <property type="component" value="Unassembled WGS sequence"/>
</dbReference>
<keyword evidence="2" id="KW-0472">Membrane</keyword>